<dbReference type="Pfam" id="PF01625">
    <property type="entry name" value="PMSR"/>
    <property type="match status" value="1"/>
</dbReference>
<feature type="domain" description="Peptide methionine sulphoxide reductase MsrA" evidence="5">
    <location>
        <begin position="5"/>
        <end position="31"/>
    </location>
</feature>
<dbReference type="AlphaFoldDB" id="A0A514CNT6"/>
<comment type="catalytic activity">
    <reaction evidence="4">
        <text>[thioredoxin]-disulfide + L-methionine + H2O = L-methionine (S)-S-oxide + [thioredoxin]-dithiol</text>
        <dbReference type="Rhea" id="RHEA:19993"/>
        <dbReference type="Rhea" id="RHEA-COMP:10698"/>
        <dbReference type="Rhea" id="RHEA-COMP:10700"/>
        <dbReference type="ChEBI" id="CHEBI:15377"/>
        <dbReference type="ChEBI" id="CHEBI:29950"/>
        <dbReference type="ChEBI" id="CHEBI:50058"/>
        <dbReference type="ChEBI" id="CHEBI:57844"/>
        <dbReference type="ChEBI" id="CHEBI:58772"/>
        <dbReference type="EC" id="1.8.4.11"/>
    </reaction>
</comment>
<protein>
    <recommendedName>
        <fullName evidence="1">peptide-methionine (S)-S-oxide reductase</fullName>
        <ecNumber evidence="1">1.8.4.11</ecNumber>
    </recommendedName>
</protein>
<dbReference type="RefSeq" id="WP_141616693.1">
    <property type="nucleotide sequence ID" value="NZ_CP041253.1"/>
</dbReference>
<keyword evidence="2" id="KW-0560">Oxidoreductase</keyword>
<name>A0A514CNT6_9BACT</name>
<dbReference type="InterPro" id="IPR002569">
    <property type="entry name" value="Met_Sox_Rdtase_MsrA_dom"/>
</dbReference>
<sequence>MLQTSVFGGGCHWGTEAVLQHLEGVQEGQQG</sequence>
<evidence type="ECO:0000256" key="1">
    <source>
        <dbReference type="ARBA" id="ARBA00012502"/>
    </source>
</evidence>
<gene>
    <name evidence="6" type="ORF">FKX85_04075</name>
</gene>
<dbReference type="Gene3D" id="3.30.1060.10">
    <property type="entry name" value="Peptide methionine sulphoxide reductase MsrA"/>
    <property type="match status" value="1"/>
</dbReference>
<evidence type="ECO:0000256" key="4">
    <source>
        <dbReference type="ARBA" id="ARBA00048782"/>
    </source>
</evidence>
<dbReference type="GO" id="GO:0008113">
    <property type="term" value="F:peptide-methionine (S)-S-oxide reductase activity"/>
    <property type="evidence" value="ECO:0007669"/>
    <property type="project" value="UniProtKB-EC"/>
</dbReference>
<dbReference type="KEGG" id="echi:FKX85_04075"/>
<reference evidence="6 7" key="1">
    <citation type="submission" date="2019-06" db="EMBL/GenBank/DDBJ databases">
        <title>Echinicola alkalisoli sp. nov. isolated from saline soil.</title>
        <authorList>
            <person name="Sun J.-Q."/>
            <person name="Xu L."/>
        </authorList>
    </citation>
    <scope>NUCLEOTIDE SEQUENCE [LARGE SCALE GENOMIC DNA]</scope>
    <source>
        <strain evidence="6 7">LN3S3</strain>
    </source>
</reference>
<dbReference type="SUPFAM" id="SSF55068">
    <property type="entry name" value="Peptide methionine sulfoxide reductase"/>
    <property type="match status" value="1"/>
</dbReference>
<evidence type="ECO:0000256" key="3">
    <source>
        <dbReference type="ARBA" id="ARBA00047806"/>
    </source>
</evidence>
<dbReference type="InterPro" id="IPR036509">
    <property type="entry name" value="Met_Sox_Rdtase_MsrA_sf"/>
</dbReference>
<accession>A0A514CNT6</accession>
<evidence type="ECO:0000259" key="5">
    <source>
        <dbReference type="Pfam" id="PF01625"/>
    </source>
</evidence>
<keyword evidence="7" id="KW-1185">Reference proteome</keyword>
<comment type="catalytic activity">
    <reaction evidence="3">
        <text>L-methionyl-[protein] + [thioredoxin]-disulfide + H2O = L-methionyl-(S)-S-oxide-[protein] + [thioredoxin]-dithiol</text>
        <dbReference type="Rhea" id="RHEA:14217"/>
        <dbReference type="Rhea" id="RHEA-COMP:10698"/>
        <dbReference type="Rhea" id="RHEA-COMP:10700"/>
        <dbReference type="Rhea" id="RHEA-COMP:12313"/>
        <dbReference type="Rhea" id="RHEA-COMP:12315"/>
        <dbReference type="ChEBI" id="CHEBI:15377"/>
        <dbReference type="ChEBI" id="CHEBI:16044"/>
        <dbReference type="ChEBI" id="CHEBI:29950"/>
        <dbReference type="ChEBI" id="CHEBI:44120"/>
        <dbReference type="ChEBI" id="CHEBI:50058"/>
        <dbReference type="EC" id="1.8.4.11"/>
    </reaction>
</comment>
<evidence type="ECO:0000313" key="6">
    <source>
        <dbReference type="EMBL" id="QDH81479.1"/>
    </source>
</evidence>
<proteinExistence type="predicted"/>
<organism evidence="6 7">
    <name type="scientific">Echinicola soli</name>
    <dbReference type="NCBI Taxonomy" id="2591634"/>
    <lineage>
        <taxon>Bacteria</taxon>
        <taxon>Pseudomonadati</taxon>
        <taxon>Bacteroidota</taxon>
        <taxon>Cytophagia</taxon>
        <taxon>Cytophagales</taxon>
        <taxon>Cyclobacteriaceae</taxon>
        <taxon>Echinicola</taxon>
    </lineage>
</organism>
<dbReference type="Proteomes" id="UP000316614">
    <property type="component" value="Chromosome"/>
</dbReference>
<evidence type="ECO:0000256" key="2">
    <source>
        <dbReference type="ARBA" id="ARBA00023002"/>
    </source>
</evidence>
<dbReference type="EC" id="1.8.4.11" evidence="1"/>
<dbReference type="EMBL" id="CP041253">
    <property type="protein sequence ID" value="QDH81479.1"/>
    <property type="molecule type" value="Genomic_DNA"/>
</dbReference>
<evidence type="ECO:0000313" key="7">
    <source>
        <dbReference type="Proteomes" id="UP000316614"/>
    </source>
</evidence>